<name>A0A2A2SBL4_9SPHN</name>
<accession>A0A2A2SBL4</accession>
<evidence type="ECO:0000313" key="2">
    <source>
        <dbReference type="Proteomes" id="UP000218151"/>
    </source>
</evidence>
<dbReference type="AlphaFoldDB" id="A0A2A2SBL4"/>
<proteinExistence type="predicted"/>
<dbReference type="RefSeq" id="WP_095999702.1">
    <property type="nucleotide sequence ID" value="NZ_NSLI01000007.1"/>
</dbReference>
<sequence length="166" mass="18239">MLGDVVSYTGLVEMSLWQRRDAEAHKRLMVLDVAVMMGPAAGHVLAPKLDVRPTMTEPPSLARQFAQAYLQGCIIRLDRAVAHTRAICAHDAASTPLADDERDLNMRDRLPLMGRTHYLSDKRSFKPALSSMASVECHLGMAFSPSSARSHFASDASILPYLALYA</sequence>
<keyword evidence="2" id="KW-1185">Reference proteome</keyword>
<reference evidence="2" key="1">
    <citation type="submission" date="2017-09" db="EMBL/GenBank/DDBJ databases">
        <authorList>
            <person name="Feng G."/>
            <person name="Zhu H."/>
        </authorList>
    </citation>
    <scope>NUCLEOTIDE SEQUENCE [LARGE SCALE GENOMIC DNA]</scope>
    <source>
        <strain evidence="2">1PNM-20</strain>
    </source>
</reference>
<protein>
    <submittedName>
        <fullName evidence="1">Uncharacterized protein</fullName>
    </submittedName>
</protein>
<evidence type="ECO:0000313" key="1">
    <source>
        <dbReference type="EMBL" id="PAX06411.1"/>
    </source>
</evidence>
<gene>
    <name evidence="1" type="ORF">CKY28_17605</name>
</gene>
<dbReference type="OrthoDB" id="648493at2"/>
<organism evidence="1 2">
    <name type="scientific">Sphingomonas lenta</name>
    <dbReference type="NCBI Taxonomy" id="1141887"/>
    <lineage>
        <taxon>Bacteria</taxon>
        <taxon>Pseudomonadati</taxon>
        <taxon>Pseudomonadota</taxon>
        <taxon>Alphaproteobacteria</taxon>
        <taxon>Sphingomonadales</taxon>
        <taxon>Sphingomonadaceae</taxon>
        <taxon>Sphingomonas</taxon>
    </lineage>
</organism>
<dbReference type="Proteomes" id="UP000218151">
    <property type="component" value="Unassembled WGS sequence"/>
</dbReference>
<dbReference type="EMBL" id="NSLI01000007">
    <property type="protein sequence ID" value="PAX06411.1"/>
    <property type="molecule type" value="Genomic_DNA"/>
</dbReference>
<comment type="caution">
    <text evidence="1">The sequence shown here is derived from an EMBL/GenBank/DDBJ whole genome shotgun (WGS) entry which is preliminary data.</text>
</comment>